<evidence type="ECO:0000313" key="1">
    <source>
        <dbReference type="EMBL" id="CAI9150306.1"/>
    </source>
</evidence>
<sequence length="166" mass="17858">MKTAAGQEGCFRRRTGFLGPPGALAQGRVRMWLEGRSRPMDVRPPLFTSVSRPQTGLEAHRHAAAPVHFCLLAPDGVGGPRTCGCPCSLLSPGPRQGWRPTDTRPPLFTSVSWPQTGLEAHGHAAAPVHFCLLAPNSIRGSHSSPATLFHTVKSLKRVSNENVLDK</sequence>
<comment type="caution">
    <text evidence="1">The sequence shown here is derived from an EMBL/GenBank/DDBJ whole genome shotgun (WGS) entry which is preliminary data.</text>
</comment>
<dbReference type="Proteomes" id="UP001176941">
    <property type="component" value="Unassembled WGS sequence"/>
</dbReference>
<accession>A0ABN8XQF6</accession>
<dbReference type="EMBL" id="CATKSN020000752">
    <property type="protein sequence ID" value="CAI9150306.1"/>
    <property type="molecule type" value="Genomic_DNA"/>
</dbReference>
<organism evidence="1 2">
    <name type="scientific">Rangifer tarandus platyrhynchus</name>
    <name type="common">Svalbard reindeer</name>
    <dbReference type="NCBI Taxonomy" id="3082113"/>
    <lineage>
        <taxon>Eukaryota</taxon>
        <taxon>Metazoa</taxon>
        <taxon>Chordata</taxon>
        <taxon>Craniata</taxon>
        <taxon>Vertebrata</taxon>
        <taxon>Euteleostomi</taxon>
        <taxon>Mammalia</taxon>
        <taxon>Eutheria</taxon>
        <taxon>Laurasiatheria</taxon>
        <taxon>Artiodactyla</taxon>
        <taxon>Ruminantia</taxon>
        <taxon>Pecora</taxon>
        <taxon>Cervidae</taxon>
        <taxon>Odocoileinae</taxon>
        <taxon>Rangifer</taxon>
    </lineage>
</organism>
<proteinExistence type="predicted"/>
<gene>
    <name evidence="1" type="ORF">MRATA1EN1_LOCUS31924</name>
</gene>
<name>A0ABN8XQF6_RANTA</name>
<reference evidence="1" key="1">
    <citation type="submission" date="2023-04" db="EMBL/GenBank/DDBJ databases">
        <authorList>
            <consortium name="ELIXIR-Norway"/>
        </authorList>
    </citation>
    <scope>NUCLEOTIDE SEQUENCE [LARGE SCALE GENOMIC DNA]</scope>
</reference>
<keyword evidence="2" id="KW-1185">Reference proteome</keyword>
<protein>
    <submittedName>
        <fullName evidence="1">Uncharacterized protein</fullName>
    </submittedName>
</protein>
<evidence type="ECO:0000313" key="2">
    <source>
        <dbReference type="Proteomes" id="UP001176941"/>
    </source>
</evidence>